<dbReference type="Gene3D" id="2.40.100.10">
    <property type="entry name" value="Cyclophilin-like"/>
    <property type="match status" value="1"/>
</dbReference>
<accession>A0ABW5WYI9</accession>
<gene>
    <name evidence="5" type="ORF">ACFSX4_13470</name>
</gene>
<organism evidence="5 6">
    <name type="scientific">Corticicoccus populi</name>
    <dbReference type="NCBI Taxonomy" id="1812821"/>
    <lineage>
        <taxon>Bacteria</taxon>
        <taxon>Bacillati</taxon>
        <taxon>Bacillota</taxon>
        <taxon>Bacilli</taxon>
        <taxon>Bacillales</taxon>
        <taxon>Staphylococcaceae</taxon>
        <taxon>Corticicoccus</taxon>
    </lineage>
</organism>
<dbReference type="RefSeq" id="WP_377775774.1">
    <property type="nucleotide sequence ID" value="NZ_JBHUOQ010000005.1"/>
</dbReference>
<proteinExistence type="predicted"/>
<evidence type="ECO:0000256" key="1">
    <source>
        <dbReference type="ARBA" id="ARBA00022741"/>
    </source>
</evidence>
<name>A0ABW5WYI9_9STAP</name>
<evidence type="ECO:0000259" key="4">
    <source>
        <dbReference type="SMART" id="SM00797"/>
    </source>
</evidence>
<reference evidence="6" key="1">
    <citation type="journal article" date="2019" name="Int. J. Syst. Evol. Microbiol.">
        <title>The Global Catalogue of Microorganisms (GCM) 10K type strain sequencing project: providing services to taxonomists for standard genome sequencing and annotation.</title>
        <authorList>
            <consortium name="The Broad Institute Genomics Platform"/>
            <consortium name="The Broad Institute Genome Sequencing Center for Infectious Disease"/>
            <person name="Wu L."/>
            <person name="Ma J."/>
        </authorList>
    </citation>
    <scope>NUCLEOTIDE SEQUENCE [LARGE SCALE GENOMIC DNA]</scope>
    <source>
        <strain evidence="6">KCTC 33575</strain>
    </source>
</reference>
<dbReference type="PANTHER" id="PTHR43309">
    <property type="entry name" value="5-OXOPROLINASE SUBUNIT C"/>
    <property type="match status" value="1"/>
</dbReference>
<sequence length="329" mass="35594">MTFKVLNPGLFSTIQDLGRYGHQSEGFSQAGSVDYLSHSLANQLLGNEINAPALEMTFQGVSLKVLKDTVIAAAGSDAELKINDESYDSGCAVHVFKDDEISIGKCSGGARIYLAVSGGFKVQEVLGSSATHTRSGIGGFKGRTLKAGDVLRTLEGNGDIPEKTVKRVVDESSHVIKVIPGQQFERFTEESRTDLFNKDFEVTKDSDRMGMRLSGPALESTSGYDVLSEPTQLGSIQVPKNGQPIILLNDRQTAGGYARIGTVALCDIPKVAQLVPGSSISFEEITVEEAAEEYKKILEKIETGKYLEQSNQFNHVRRVSAQKILNLMG</sequence>
<dbReference type="InterPro" id="IPR029000">
    <property type="entry name" value="Cyclophilin-like_dom_sf"/>
</dbReference>
<dbReference type="PANTHER" id="PTHR43309:SF5">
    <property type="entry name" value="5-OXOPROLINASE SUBUNIT C"/>
    <property type="match status" value="1"/>
</dbReference>
<dbReference type="EMBL" id="JBHUOQ010000005">
    <property type="protein sequence ID" value="MFD2831480.1"/>
    <property type="molecule type" value="Genomic_DNA"/>
</dbReference>
<keyword evidence="3" id="KW-0067">ATP-binding</keyword>
<dbReference type="Proteomes" id="UP001597519">
    <property type="component" value="Unassembled WGS sequence"/>
</dbReference>
<comment type="caution">
    <text evidence="5">The sequence shown here is derived from an EMBL/GenBank/DDBJ whole genome shotgun (WGS) entry which is preliminary data.</text>
</comment>
<dbReference type="InterPro" id="IPR052708">
    <property type="entry name" value="PxpC"/>
</dbReference>
<dbReference type="SUPFAM" id="SSF50891">
    <property type="entry name" value="Cyclophilin-like"/>
    <property type="match status" value="1"/>
</dbReference>
<feature type="domain" description="Carboxyltransferase" evidence="4">
    <location>
        <begin position="24"/>
        <end position="301"/>
    </location>
</feature>
<keyword evidence="2" id="KW-0378">Hydrolase</keyword>
<evidence type="ECO:0000313" key="5">
    <source>
        <dbReference type="EMBL" id="MFD2831480.1"/>
    </source>
</evidence>
<evidence type="ECO:0000256" key="2">
    <source>
        <dbReference type="ARBA" id="ARBA00022801"/>
    </source>
</evidence>
<keyword evidence="6" id="KW-1185">Reference proteome</keyword>
<dbReference type="SMART" id="SM00797">
    <property type="entry name" value="AHS2"/>
    <property type="match status" value="1"/>
</dbReference>
<dbReference type="InterPro" id="IPR003778">
    <property type="entry name" value="CT_A_B"/>
</dbReference>
<dbReference type="Pfam" id="PF02626">
    <property type="entry name" value="CT_A_B"/>
    <property type="match status" value="1"/>
</dbReference>
<evidence type="ECO:0000256" key="3">
    <source>
        <dbReference type="ARBA" id="ARBA00022840"/>
    </source>
</evidence>
<evidence type="ECO:0000313" key="6">
    <source>
        <dbReference type="Proteomes" id="UP001597519"/>
    </source>
</evidence>
<protein>
    <submittedName>
        <fullName evidence="5">Biotin-dependent carboxyltransferase family protein</fullName>
    </submittedName>
</protein>
<dbReference type="NCBIfam" id="TIGR00724">
    <property type="entry name" value="urea_amlyse_rel"/>
    <property type="match status" value="1"/>
</dbReference>
<keyword evidence="1" id="KW-0547">Nucleotide-binding</keyword>